<dbReference type="PROSITE" id="PS50283">
    <property type="entry name" value="NA_SOLUT_SYMP_3"/>
    <property type="match status" value="1"/>
</dbReference>
<dbReference type="PANTHER" id="PTHR11819">
    <property type="entry name" value="SOLUTE CARRIER FAMILY 5"/>
    <property type="match status" value="1"/>
</dbReference>
<feature type="transmembrane region" description="Helical" evidence="7">
    <location>
        <begin position="40"/>
        <end position="62"/>
    </location>
</feature>
<keyword evidence="5 7" id="KW-0472">Membrane</keyword>
<dbReference type="Proteomes" id="UP000085678">
    <property type="component" value="Unplaced"/>
</dbReference>
<feature type="transmembrane region" description="Helical" evidence="7">
    <location>
        <begin position="68"/>
        <end position="86"/>
    </location>
</feature>
<feature type="transmembrane region" description="Helical" evidence="7">
    <location>
        <begin position="14"/>
        <end position="33"/>
    </location>
</feature>
<evidence type="ECO:0000256" key="7">
    <source>
        <dbReference type="SAM" id="Phobius"/>
    </source>
</evidence>
<dbReference type="GO" id="GO:0005412">
    <property type="term" value="F:D-glucose:sodium symporter activity"/>
    <property type="evidence" value="ECO:0007669"/>
    <property type="project" value="TreeGrafter"/>
</dbReference>
<name>A0A1S3HXV4_LINAN</name>
<dbReference type="KEGG" id="lak:106159188"/>
<dbReference type="GO" id="GO:0005886">
    <property type="term" value="C:plasma membrane"/>
    <property type="evidence" value="ECO:0007669"/>
    <property type="project" value="TreeGrafter"/>
</dbReference>
<dbReference type="AlphaFoldDB" id="A0A1S3HXV4"/>
<evidence type="ECO:0000256" key="4">
    <source>
        <dbReference type="ARBA" id="ARBA00022989"/>
    </source>
</evidence>
<evidence type="ECO:0000256" key="3">
    <source>
        <dbReference type="ARBA" id="ARBA00022692"/>
    </source>
</evidence>
<evidence type="ECO:0000256" key="6">
    <source>
        <dbReference type="RuleBase" id="RU362091"/>
    </source>
</evidence>
<keyword evidence="8" id="KW-1185">Reference proteome</keyword>
<evidence type="ECO:0000256" key="5">
    <source>
        <dbReference type="ARBA" id="ARBA00023136"/>
    </source>
</evidence>
<feature type="transmembrane region" description="Helical" evidence="7">
    <location>
        <begin position="93"/>
        <end position="113"/>
    </location>
</feature>
<dbReference type="STRING" id="7574.A0A1S3HXV4"/>
<accession>A0A1S3HXV4</accession>
<comment type="similarity">
    <text evidence="2 6">Belongs to the sodium:solute symporter (SSF) (TC 2.A.21) family.</text>
</comment>
<evidence type="ECO:0000256" key="1">
    <source>
        <dbReference type="ARBA" id="ARBA00004141"/>
    </source>
</evidence>
<evidence type="ECO:0000256" key="2">
    <source>
        <dbReference type="ARBA" id="ARBA00006434"/>
    </source>
</evidence>
<dbReference type="OrthoDB" id="6132759at2759"/>
<reference evidence="9" key="1">
    <citation type="submission" date="2025-08" db="UniProtKB">
        <authorList>
            <consortium name="RefSeq"/>
        </authorList>
    </citation>
    <scope>IDENTIFICATION</scope>
    <source>
        <tissue evidence="9">Gonads</tissue>
    </source>
</reference>
<dbReference type="GeneID" id="106159188"/>
<dbReference type="Pfam" id="PF00474">
    <property type="entry name" value="SSF"/>
    <property type="match status" value="1"/>
</dbReference>
<dbReference type="InterPro" id="IPR001734">
    <property type="entry name" value="Na/solute_symporter"/>
</dbReference>
<comment type="subcellular location">
    <subcellularLocation>
        <location evidence="1">Membrane</location>
        <topology evidence="1">Multi-pass membrane protein</topology>
    </subcellularLocation>
</comment>
<dbReference type="Gene3D" id="1.20.1730.10">
    <property type="entry name" value="Sodium/glucose cotransporter"/>
    <property type="match status" value="1"/>
</dbReference>
<dbReference type="InterPro" id="IPR038377">
    <property type="entry name" value="Na/Glc_symporter_sf"/>
</dbReference>
<organism evidence="8 9">
    <name type="scientific">Lingula anatina</name>
    <name type="common">Brachiopod</name>
    <name type="synonym">Lingula unguis</name>
    <dbReference type="NCBI Taxonomy" id="7574"/>
    <lineage>
        <taxon>Eukaryota</taxon>
        <taxon>Metazoa</taxon>
        <taxon>Spiralia</taxon>
        <taxon>Lophotrochozoa</taxon>
        <taxon>Brachiopoda</taxon>
        <taxon>Linguliformea</taxon>
        <taxon>Lingulata</taxon>
        <taxon>Lingulida</taxon>
        <taxon>Linguloidea</taxon>
        <taxon>Lingulidae</taxon>
        <taxon>Lingula</taxon>
    </lineage>
</organism>
<dbReference type="InParanoid" id="A0A1S3HXV4"/>
<keyword evidence="4 7" id="KW-1133">Transmembrane helix</keyword>
<evidence type="ECO:0000313" key="9">
    <source>
        <dbReference type="RefSeq" id="XP_013390860.1"/>
    </source>
</evidence>
<dbReference type="OMA" id="ENTEIHW"/>
<sequence>MAQREAGFDHWADYVTLAIYFLVVFSVGIWSIFRSKRNTVFDFFLAGRSLPWWPIGLSIFASNIGSEHFIGQAGTAAVTGVAVVVFEWNAIPCLLALGWIFLPVYIATGVSIIT</sequence>
<keyword evidence="3 7" id="KW-0812">Transmembrane</keyword>
<dbReference type="RefSeq" id="XP_013390860.1">
    <property type="nucleotide sequence ID" value="XM_013535406.1"/>
</dbReference>
<evidence type="ECO:0000313" key="8">
    <source>
        <dbReference type="Proteomes" id="UP000085678"/>
    </source>
</evidence>
<dbReference type="PANTHER" id="PTHR11819:SF195">
    <property type="entry name" value="SODIUM_GLUCOSE COTRANSPORTER 4"/>
    <property type="match status" value="1"/>
</dbReference>
<gene>
    <name evidence="9" type="primary">LOC106159188</name>
</gene>
<proteinExistence type="inferred from homology"/>
<protein>
    <submittedName>
        <fullName evidence="9">Sodium/glucose cotransporter 2-like</fullName>
    </submittedName>
</protein>